<reference evidence="3 4" key="1">
    <citation type="submission" date="2024-08" db="EMBL/GenBank/DDBJ databases">
        <authorList>
            <person name="Cucini C."/>
            <person name="Frati F."/>
        </authorList>
    </citation>
    <scope>NUCLEOTIDE SEQUENCE [LARGE SCALE GENOMIC DNA]</scope>
</reference>
<feature type="compositionally biased region" description="Pro residues" evidence="1">
    <location>
        <begin position="359"/>
        <end position="376"/>
    </location>
</feature>
<name>A0ABP1R2V4_9HEXA</name>
<sequence length="542" mass="59908">MANVRDSDISLWLHNKLGSSESWTSGSISSQLTPDVLRNIKECFIDLQTQVKLKLLLSFFHIPRRNLDEWKHELEEILEVAIADTEQWVAMLAEMMKSYPSSGCLNFELSDADNEDNRRIFEDLVHEVTGELKNVKDLNLLPLECHYLNKNALQSVVGTQKQPVKHFTIKRKSKSANLRAELLQKAADAVKTNTKKIPAPTIPLRTRGMPRKMTDTTPLKGIPSQAPSARTPTMPASIASRTLSRTPAGKKEGGVKLLEITEQPVGFQMQKRRKKQQEIEDSKKTGSTEEAASTTETPDYAAGLTATVRPPTPPPATPVTINPPPTPSPYQPPTPQPVVAPPPPTTVVQPTFGRSSIPEGPPPTPNPQLPNNPEPTTPTTSLTTAAGYLPVTVNPATPTNKTQRHNIPLVSVGAPQPMTKTVILQVPTNQTQQIVTLSKELMEQAQEIFRTANKATRPEKEHILKFMAGTRENPCPELGSIVTIKLSEHEEQLRQKDGTVLAFSVETHFQMNYKTGEWKVIQKPPKIDNAILQHQVLQAANL</sequence>
<evidence type="ECO:0000259" key="2">
    <source>
        <dbReference type="PROSITE" id="PS51838"/>
    </source>
</evidence>
<feature type="compositionally biased region" description="Basic and acidic residues" evidence="1">
    <location>
        <begin position="276"/>
        <end position="287"/>
    </location>
</feature>
<comment type="caution">
    <text evidence="3">The sequence shown here is derived from an EMBL/GenBank/DDBJ whole genome shotgun (WGS) entry which is preliminary data.</text>
</comment>
<evidence type="ECO:0000256" key="1">
    <source>
        <dbReference type="SAM" id="MobiDB-lite"/>
    </source>
</evidence>
<feature type="compositionally biased region" description="Pro residues" evidence="1">
    <location>
        <begin position="310"/>
        <end position="345"/>
    </location>
</feature>
<evidence type="ECO:0000313" key="3">
    <source>
        <dbReference type="EMBL" id="CAL8114852.1"/>
    </source>
</evidence>
<protein>
    <recommendedName>
        <fullName evidence="2">HDAg domain-containing protein</fullName>
    </recommendedName>
</protein>
<dbReference type="Pfam" id="PF23553">
    <property type="entry name" value="NELF-A_N"/>
    <property type="match status" value="1"/>
</dbReference>
<feature type="region of interest" description="Disordered" evidence="1">
    <location>
        <begin position="266"/>
        <end position="382"/>
    </location>
</feature>
<dbReference type="InterPro" id="IPR052828">
    <property type="entry name" value="NELF-A_domain"/>
</dbReference>
<dbReference type="PANTHER" id="PTHR13328:SF4">
    <property type="entry name" value="NEGATIVE ELONGATION FACTOR A"/>
    <property type="match status" value="1"/>
</dbReference>
<dbReference type="PANTHER" id="PTHR13328">
    <property type="entry name" value="NEGATIVE ELONGATION FACTOR A NELF-A"/>
    <property type="match status" value="1"/>
</dbReference>
<keyword evidence="4" id="KW-1185">Reference proteome</keyword>
<accession>A0ABP1R2V4</accession>
<dbReference type="Proteomes" id="UP001642540">
    <property type="component" value="Unassembled WGS sequence"/>
</dbReference>
<proteinExistence type="predicted"/>
<gene>
    <name evidence="3" type="ORF">ODALV1_LOCUS16630</name>
</gene>
<dbReference type="InterPro" id="IPR037517">
    <property type="entry name" value="HDAG_dom"/>
</dbReference>
<dbReference type="EMBL" id="CAXLJM020000051">
    <property type="protein sequence ID" value="CAL8114852.1"/>
    <property type="molecule type" value="Genomic_DNA"/>
</dbReference>
<feature type="domain" description="HDAg" evidence="2">
    <location>
        <begin position="88"/>
        <end position="259"/>
    </location>
</feature>
<feature type="region of interest" description="Disordered" evidence="1">
    <location>
        <begin position="199"/>
        <end position="234"/>
    </location>
</feature>
<feature type="compositionally biased region" description="Low complexity" evidence="1">
    <location>
        <begin position="288"/>
        <end position="297"/>
    </location>
</feature>
<dbReference type="InterPro" id="IPR056557">
    <property type="entry name" value="NELF-A_N"/>
</dbReference>
<evidence type="ECO:0000313" key="4">
    <source>
        <dbReference type="Proteomes" id="UP001642540"/>
    </source>
</evidence>
<dbReference type="PROSITE" id="PS51838">
    <property type="entry name" value="HDAG"/>
    <property type="match status" value="1"/>
</dbReference>
<organism evidence="3 4">
    <name type="scientific">Orchesella dallaii</name>
    <dbReference type="NCBI Taxonomy" id="48710"/>
    <lineage>
        <taxon>Eukaryota</taxon>
        <taxon>Metazoa</taxon>
        <taxon>Ecdysozoa</taxon>
        <taxon>Arthropoda</taxon>
        <taxon>Hexapoda</taxon>
        <taxon>Collembola</taxon>
        <taxon>Entomobryomorpha</taxon>
        <taxon>Entomobryoidea</taxon>
        <taxon>Orchesellidae</taxon>
        <taxon>Orchesellinae</taxon>
        <taxon>Orchesella</taxon>
    </lineage>
</organism>